<dbReference type="InterPro" id="IPR016575">
    <property type="entry name" value="Bardet-Biedl_syndrome_7_prot"/>
</dbReference>
<dbReference type="GO" id="GO:0034464">
    <property type="term" value="C:BBSome"/>
    <property type="evidence" value="ECO:0000318"/>
    <property type="project" value="GO_Central"/>
</dbReference>
<dbReference type="PANTHER" id="PTHR16074">
    <property type="entry name" value="BARDET-BIEDL SYNDROME 7 PROTEIN"/>
    <property type="match status" value="1"/>
</dbReference>
<dbReference type="FunCoup" id="B3RXC9">
    <property type="interactions" value="857"/>
</dbReference>
<dbReference type="AlphaFoldDB" id="B3RXC9"/>
<dbReference type="RefSeq" id="XP_002112737.1">
    <property type="nucleotide sequence ID" value="XM_002112701.1"/>
</dbReference>
<evidence type="ECO:0000313" key="6">
    <source>
        <dbReference type="EMBL" id="EDV24847.1"/>
    </source>
</evidence>
<dbReference type="InterPro" id="IPR056332">
    <property type="entry name" value="Beta-prop_BBS7"/>
</dbReference>
<dbReference type="InterPro" id="IPR056333">
    <property type="entry name" value="BBS7_pf_dom"/>
</dbReference>
<reference evidence="6 7" key="1">
    <citation type="journal article" date="2008" name="Nature">
        <title>The Trichoplax genome and the nature of placozoans.</title>
        <authorList>
            <person name="Srivastava M."/>
            <person name="Begovic E."/>
            <person name="Chapman J."/>
            <person name="Putnam N.H."/>
            <person name="Hellsten U."/>
            <person name="Kawashima T."/>
            <person name="Kuo A."/>
            <person name="Mitros T."/>
            <person name="Salamov A."/>
            <person name="Carpenter M.L."/>
            <person name="Signorovitch A.Y."/>
            <person name="Moreno M.A."/>
            <person name="Kamm K."/>
            <person name="Grimwood J."/>
            <person name="Schmutz J."/>
            <person name="Shapiro H."/>
            <person name="Grigoriev I.V."/>
            <person name="Buss L.W."/>
            <person name="Schierwater B."/>
            <person name="Dellaporta S.L."/>
            <person name="Rokhsar D.S."/>
        </authorList>
    </citation>
    <scope>NUCLEOTIDE SEQUENCE [LARGE SCALE GENOMIC DNA]</scope>
    <source>
        <strain evidence="6 7">Grell-BS-1999</strain>
    </source>
</reference>
<dbReference type="Pfam" id="PF23360">
    <property type="entry name" value="BBS7_GAE"/>
    <property type="match status" value="1"/>
</dbReference>
<dbReference type="GO" id="GO:0008104">
    <property type="term" value="P:intracellular protein localization"/>
    <property type="evidence" value="ECO:0000318"/>
    <property type="project" value="GO_Central"/>
</dbReference>
<dbReference type="Pfam" id="PF23743">
    <property type="entry name" value="Beta-prop_BBS7"/>
    <property type="match status" value="1"/>
</dbReference>
<evidence type="ECO:0000259" key="3">
    <source>
        <dbReference type="Pfam" id="PF23360"/>
    </source>
</evidence>
<dbReference type="InterPro" id="IPR036322">
    <property type="entry name" value="WD40_repeat_dom_sf"/>
</dbReference>
<proteinExistence type="predicted"/>
<evidence type="ECO:0000259" key="4">
    <source>
        <dbReference type="Pfam" id="PF23361"/>
    </source>
</evidence>
<dbReference type="GO" id="GO:0005930">
    <property type="term" value="C:axoneme"/>
    <property type="evidence" value="ECO:0000318"/>
    <property type="project" value="GO_Central"/>
</dbReference>
<organism evidence="6 7">
    <name type="scientific">Trichoplax adhaerens</name>
    <name type="common">Trichoplax reptans</name>
    <dbReference type="NCBI Taxonomy" id="10228"/>
    <lineage>
        <taxon>Eukaryota</taxon>
        <taxon>Metazoa</taxon>
        <taxon>Placozoa</taxon>
        <taxon>Uniplacotomia</taxon>
        <taxon>Trichoplacea</taxon>
        <taxon>Trichoplacidae</taxon>
        <taxon>Trichoplax</taxon>
    </lineage>
</organism>
<dbReference type="Proteomes" id="UP000009022">
    <property type="component" value="Unassembled WGS sequence"/>
</dbReference>
<evidence type="ECO:0008006" key="8">
    <source>
        <dbReference type="Google" id="ProtNLM"/>
    </source>
</evidence>
<evidence type="ECO:0000313" key="7">
    <source>
        <dbReference type="Proteomes" id="UP000009022"/>
    </source>
</evidence>
<accession>B3RXC9</accession>
<dbReference type="PANTHER" id="PTHR16074:SF4">
    <property type="entry name" value="BARDET-BIEDL SYNDROME 7 PROTEIN"/>
    <property type="match status" value="1"/>
</dbReference>
<dbReference type="GeneID" id="6753499"/>
<dbReference type="HOGENOM" id="CLU_018704_1_0_1"/>
<dbReference type="GO" id="GO:0043005">
    <property type="term" value="C:neuron projection"/>
    <property type="evidence" value="ECO:0000318"/>
    <property type="project" value="GO_Central"/>
</dbReference>
<dbReference type="SUPFAM" id="SSF50978">
    <property type="entry name" value="WD40 repeat-like"/>
    <property type="match status" value="1"/>
</dbReference>
<dbReference type="InParanoid" id="B3RXC9"/>
<name>B3RXC9_TRIAD</name>
<gene>
    <name evidence="6" type="ORF">TRIADDRAFT_25051</name>
</gene>
<dbReference type="PhylomeDB" id="B3RXC9"/>
<keyword evidence="7" id="KW-1185">Reference proteome</keyword>
<dbReference type="GO" id="GO:0036064">
    <property type="term" value="C:ciliary basal body"/>
    <property type="evidence" value="ECO:0000318"/>
    <property type="project" value="GO_Central"/>
</dbReference>
<dbReference type="GO" id="GO:0060271">
    <property type="term" value="P:cilium assembly"/>
    <property type="evidence" value="ECO:0000318"/>
    <property type="project" value="GO_Central"/>
</dbReference>
<evidence type="ECO:0000259" key="2">
    <source>
        <dbReference type="Pfam" id="PF23349"/>
    </source>
</evidence>
<dbReference type="STRING" id="10228.B3RXC9"/>
<feature type="domain" description="BBS7 beta-propeller" evidence="5">
    <location>
        <begin position="22"/>
        <end position="313"/>
    </location>
</feature>
<evidence type="ECO:0000256" key="1">
    <source>
        <dbReference type="SAM" id="Coils"/>
    </source>
</evidence>
<dbReference type="InterPro" id="IPR056335">
    <property type="entry name" value="BBS7_hairpin"/>
</dbReference>
<dbReference type="CTD" id="6753499"/>
<feature type="domain" description="BBS7 GAE" evidence="3">
    <location>
        <begin position="373"/>
        <end position="481"/>
    </location>
</feature>
<dbReference type="InterPro" id="IPR056334">
    <property type="entry name" value="BBS7_GAE_dom"/>
</dbReference>
<dbReference type="EMBL" id="DS985245">
    <property type="protein sequence ID" value="EDV24847.1"/>
    <property type="molecule type" value="Genomic_DNA"/>
</dbReference>
<dbReference type="OMA" id="KGEGCFK"/>
<dbReference type="KEGG" id="tad:TRIADDRAFT_25051"/>
<dbReference type="eggNOG" id="ENOG502QPS5">
    <property type="taxonomic scope" value="Eukaryota"/>
</dbReference>
<dbReference type="Pfam" id="PF23349">
    <property type="entry name" value="BBS7_hp"/>
    <property type="match status" value="1"/>
</dbReference>
<dbReference type="PIRSF" id="PIRSF011091">
    <property type="entry name" value="BBS7"/>
    <property type="match status" value="1"/>
</dbReference>
<dbReference type="OrthoDB" id="414590at2759"/>
<feature type="coiled-coil region" evidence="1">
    <location>
        <begin position="331"/>
        <end position="358"/>
    </location>
</feature>
<dbReference type="GO" id="GO:0016020">
    <property type="term" value="C:membrane"/>
    <property type="evidence" value="ECO:0000318"/>
    <property type="project" value="GO_Central"/>
</dbReference>
<feature type="domain" description="BBS7 platform" evidence="4">
    <location>
        <begin position="489"/>
        <end position="590"/>
    </location>
</feature>
<dbReference type="GO" id="GO:1905515">
    <property type="term" value="P:non-motile cilium assembly"/>
    <property type="evidence" value="ECO:0007669"/>
    <property type="project" value="InterPro"/>
</dbReference>
<protein>
    <recommendedName>
        <fullName evidence="8">Bardet-Biedl syndrome 7 protein homolog</fullName>
    </recommendedName>
</protein>
<dbReference type="Pfam" id="PF23361">
    <property type="entry name" value="BBS7_pf"/>
    <property type="match status" value="1"/>
</dbReference>
<keyword evidence="1" id="KW-0175">Coiled coil</keyword>
<sequence>MEIELTRSEYIQVGVTSPKTTKILPMAKEKHGQKVVVADHEGAVTCFQMKRGDASIVFKTLPGPKITRLELGGPLGNVQDRIFVSCGPEIRGYNKKGKQFLNFDTNLTESIQTMAVYGSDLFLCGNYIYNHYRDCKDFNYYLSTDRINDTICVPSEQIDDVIPILACQDRVLRVIRDSDLRYQVDISGSPTCTCLMDPKGEILYGTSDGLFGVVHIGPTEPLHRWELPNDDNLGGVLCMESYDLFDDGKNEILVGRDDGLLQIYGYDETGDPEIKCKSTFSESITSVAGGRVANVNVNEAVVSTYAGWITGISVAQNHQGANGDYMKSATSEENQMKVDLLKSEIEELQVRIARERENYQYMASTDNRVSAVPQFSINDKFVLNGDDASYHLTLEVQMPIDNVLLQSDVPVDLLDLDKNSAVVSFSDVDIENGNHLLATYRCQANTTRLELKIRSIEGQYGTLQAYITPRCQPKSCQVRQYDVKPLSLHQRISALDESRPFNVLQLSGQFSLAEIHSWINFCLPDMPERASGDSVNMAFRSTFLDTQLECRYKKGEGIFRSDNLSTIAILKDVMTKEATKKKINLNISHDINDDSIAHALNIIHPKMEQQLSLAKRVQIIDALKELEVSEGGTTCLSESYREILANAEQLREEFKKQPSRLERLSGMITDLYLDTYKFKGQSVKNKVPALLELLNHYNLDSLIDFFTN</sequence>
<evidence type="ECO:0000259" key="5">
    <source>
        <dbReference type="Pfam" id="PF23743"/>
    </source>
</evidence>
<feature type="domain" description="BBS7 helical hairpin" evidence="2">
    <location>
        <begin position="593"/>
        <end position="706"/>
    </location>
</feature>